<evidence type="ECO:0000313" key="2">
    <source>
        <dbReference type="EMBL" id="BDR91913.1"/>
    </source>
</evidence>
<dbReference type="RefSeq" id="WP_188602388.1">
    <property type="nucleotide sequence ID" value="NZ_AP026830.1"/>
</dbReference>
<keyword evidence="5" id="KW-1185">Reference proteome</keyword>
<dbReference type="InterPro" id="IPR018650">
    <property type="entry name" value="STSV1_Orf64"/>
</dbReference>
<reference evidence="3" key="1">
    <citation type="journal article" date="2014" name="Int. J. Syst. Evol. Microbiol.">
        <title>Complete genome sequence of Corynebacterium casei LMG S-19264T (=DSM 44701T), isolated from a smear-ripened cheese.</title>
        <authorList>
            <consortium name="US DOE Joint Genome Institute (JGI-PGF)"/>
            <person name="Walter F."/>
            <person name="Albersmeier A."/>
            <person name="Kalinowski J."/>
            <person name="Ruckert C."/>
        </authorList>
    </citation>
    <scope>NUCLEOTIDE SEQUENCE</scope>
    <source>
        <strain evidence="3">JCM 11219</strain>
    </source>
</reference>
<reference evidence="3" key="2">
    <citation type="submission" date="2020-09" db="EMBL/GenBank/DDBJ databases">
        <authorList>
            <person name="Sun Q."/>
            <person name="Ohkuma M."/>
        </authorList>
    </citation>
    <scope>NUCLEOTIDE SEQUENCE</scope>
    <source>
        <strain evidence="3">JCM 11219</strain>
    </source>
</reference>
<dbReference type="Proteomes" id="UP001060771">
    <property type="component" value="Chromosome"/>
</dbReference>
<dbReference type="EMBL" id="AP026830">
    <property type="protein sequence ID" value="BDR91913.1"/>
    <property type="molecule type" value="Genomic_DNA"/>
</dbReference>
<evidence type="ECO:0000256" key="1">
    <source>
        <dbReference type="SAM" id="Phobius"/>
    </source>
</evidence>
<feature type="transmembrane region" description="Helical" evidence="1">
    <location>
        <begin position="126"/>
        <end position="147"/>
    </location>
</feature>
<feature type="transmembrane region" description="Helical" evidence="1">
    <location>
        <begin position="7"/>
        <end position="26"/>
    </location>
</feature>
<keyword evidence="1" id="KW-1133">Transmembrane helix</keyword>
<dbReference type="Pfam" id="PF09852">
    <property type="entry name" value="DUF2079"/>
    <property type="match status" value="1"/>
</dbReference>
<feature type="transmembrane region" description="Helical" evidence="1">
    <location>
        <begin position="325"/>
        <end position="343"/>
    </location>
</feature>
<accession>A0A830E488</accession>
<gene>
    <name evidence="3" type="ORF">GCM10007112_02980</name>
    <name evidence="2" type="ORF">Vsou_10060</name>
</gene>
<evidence type="ECO:0000313" key="3">
    <source>
        <dbReference type="EMBL" id="GGI69438.1"/>
    </source>
</evidence>
<feature type="transmembrane region" description="Helical" evidence="1">
    <location>
        <begin position="100"/>
        <end position="119"/>
    </location>
</feature>
<dbReference type="AlphaFoldDB" id="A0A830E488"/>
<feature type="transmembrane region" description="Helical" evidence="1">
    <location>
        <begin position="355"/>
        <end position="374"/>
    </location>
</feature>
<evidence type="ECO:0000313" key="4">
    <source>
        <dbReference type="Proteomes" id="UP000657075"/>
    </source>
</evidence>
<feature type="transmembrane region" description="Helical" evidence="1">
    <location>
        <begin position="213"/>
        <end position="232"/>
    </location>
</feature>
<evidence type="ECO:0008006" key="6">
    <source>
        <dbReference type="Google" id="ProtNLM"/>
    </source>
</evidence>
<keyword evidence="1" id="KW-0812">Transmembrane</keyword>
<feature type="transmembrane region" description="Helical" evidence="1">
    <location>
        <begin position="283"/>
        <end position="305"/>
    </location>
</feature>
<feature type="transmembrane region" description="Helical" evidence="1">
    <location>
        <begin position="173"/>
        <end position="201"/>
    </location>
</feature>
<proteinExistence type="predicted"/>
<dbReference type="Proteomes" id="UP000657075">
    <property type="component" value="Unassembled WGS sequence"/>
</dbReference>
<evidence type="ECO:0000313" key="5">
    <source>
        <dbReference type="Proteomes" id="UP001060771"/>
    </source>
</evidence>
<keyword evidence="1" id="KW-0472">Membrane</keyword>
<name>A0A830E488_9CREN</name>
<dbReference type="EMBL" id="BMNM01000001">
    <property type="protein sequence ID" value="GGI69438.1"/>
    <property type="molecule type" value="Genomic_DNA"/>
</dbReference>
<organism evidence="3 4">
    <name type="scientific">Vulcanisaeta souniana JCM 11219</name>
    <dbReference type="NCBI Taxonomy" id="1293586"/>
    <lineage>
        <taxon>Archaea</taxon>
        <taxon>Thermoproteota</taxon>
        <taxon>Thermoprotei</taxon>
        <taxon>Thermoproteales</taxon>
        <taxon>Thermoproteaceae</taxon>
        <taxon>Vulcanisaeta</taxon>
    </lineage>
</organism>
<protein>
    <recommendedName>
        <fullName evidence="6">DUF2079 domain-containing protein</fullName>
    </recommendedName>
</protein>
<dbReference type="OrthoDB" id="44002at2157"/>
<sequence length="607" mass="68548">MRRSISGLVVYLGIAAYIVVMSYYTLLKYLTFHTHAADLGIFAQALASTLYYHRLFYESVDVAIIPKPGPIGYSFLDVHFSPTLFLFLPVYAVYPSPVTLLVVQTVIVALGALPIYWLGKHLDREWLGVFFAIIYLLNPLVQGANSFDFHMETIFMPLSLYATYLLITRKWKIYYPVLLLALGTIEFAPIPLMLLGLYYVLVNVRKKRELMHGLVTIALSIIMLLLALWIKSVLNPVGPTTVSPLSGLPEQYASSFSFGILVSVIKNPSLIPSLYSVNGTEKFLYFLELYAPTAFTAFLDPLVLPSLAWPLASFLTSDVIYYNPFFQYSSFSIPFIIIASLMASSKIPIDQMKRLMVLILISTLIVFLGVDPLIHFQYKLTGTDHKIWNALGLIPDNTTVLVQNNLYPPFSNDINAYTQWYPWLKPEYIVAQPNNPWFTWWGTPYNEYVNAALQEGYSVYITIGNSLLVLRANYTGKPIICVPITVSMIPGSITIINGLLSNNKIIHTPSEPPGTWFVASIELPPGQYNITMLYSWSGPEYLRQLNTTLAYIRVNQYTINLTTEENTTSLVLWNNYYGDVTITAYVNYVVNTTIYMNQIIITGPTCN</sequence>
<reference evidence="2" key="4">
    <citation type="journal article" date="2023" name="Microbiol. Resour. Announc.">
        <title>Complete Genome Sequence of Vulcanisaeta souniana Strain IC-059, a Hyperthermophilic Archaeon Isolated from Hot Spring Water in Japan.</title>
        <authorList>
            <person name="Kato S."/>
            <person name="Itoh T."/>
            <person name="Wu L."/>
            <person name="Ma J."/>
            <person name="Ohkuma M."/>
        </authorList>
    </citation>
    <scope>NUCLEOTIDE SEQUENCE</scope>
    <source>
        <strain evidence="2">JCM 11219</strain>
    </source>
</reference>
<dbReference type="GeneID" id="76206552"/>
<reference evidence="5" key="3">
    <citation type="submission" date="2022-09" db="EMBL/GenBank/DDBJ databases">
        <title>Complete genome sequence of Vulcanisaeta souniana.</title>
        <authorList>
            <person name="Kato S."/>
            <person name="Itoh T."/>
            <person name="Ohkuma M."/>
        </authorList>
    </citation>
    <scope>NUCLEOTIDE SEQUENCE [LARGE SCALE GENOMIC DNA]</scope>
    <source>
        <strain evidence="5">JCM 11219</strain>
    </source>
</reference>